<evidence type="ECO:0000313" key="3">
    <source>
        <dbReference type="RefSeq" id="XP_005098154.2"/>
    </source>
</evidence>
<sequence>MQLLLALSLLSIASLTLADSVTTSGASGQLCGGVKCVTDVASCVNGDCECNNPPFVARDGEFFCYRKNQVWAEIRNDPKMTTFDGHSYDLRLPCRYLITHVEQHLKIAKKVAGKCTCYVHGWNKKFKGKFYAAGFDVACNITRTKGSNNNIGAAVRKEGFAENGVYQFREWGTEVFDVDGPWFETPVNIQSQDGIKIKCNYDSVNNFAVLDIKACGLKVALRPTDIKKGLNQIQPPGISVGVNCAHKPTFLSNDRVMATAPAEWNGVPFAQINTAGLNIADFFLFRALTSNVEQNQPDGSNECKLLATAAGQCNSAQDKITAIQRCAWLFRAPRFIRCVDPSNNADGFLRLLKRCVQAVCSNQVTCQNFVSDLIATGCTHVSGINTLNNYLNGAVC</sequence>
<accession>A0ABM0JP04</accession>
<name>A0ABM0JP04_APLCA</name>
<evidence type="ECO:0000313" key="2">
    <source>
        <dbReference type="Proteomes" id="UP000694888"/>
    </source>
</evidence>
<dbReference type="RefSeq" id="XP_005098154.2">
    <property type="nucleotide sequence ID" value="XM_005098097.2"/>
</dbReference>
<dbReference type="GeneID" id="101859013"/>
<feature type="signal peptide" evidence="1">
    <location>
        <begin position="1"/>
        <end position="18"/>
    </location>
</feature>
<protein>
    <submittedName>
        <fullName evidence="3">Uncharacterized protein LOC101859013</fullName>
    </submittedName>
</protein>
<feature type="chain" id="PRO_5046568737" evidence="1">
    <location>
        <begin position="19"/>
        <end position="396"/>
    </location>
</feature>
<organism evidence="2 3">
    <name type="scientific">Aplysia californica</name>
    <name type="common">California sea hare</name>
    <dbReference type="NCBI Taxonomy" id="6500"/>
    <lineage>
        <taxon>Eukaryota</taxon>
        <taxon>Metazoa</taxon>
        <taxon>Spiralia</taxon>
        <taxon>Lophotrochozoa</taxon>
        <taxon>Mollusca</taxon>
        <taxon>Gastropoda</taxon>
        <taxon>Heterobranchia</taxon>
        <taxon>Euthyneura</taxon>
        <taxon>Tectipleura</taxon>
        <taxon>Aplysiida</taxon>
        <taxon>Aplysioidea</taxon>
        <taxon>Aplysiidae</taxon>
        <taxon>Aplysia</taxon>
    </lineage>
</organism>
<evidence type="ECO:0000256" key="1">
    <source>
        <dbReference type="SAM" id="SignalP"/>
    </source>
</evidence>
<gene>
    <name evidence="3" type="primary">LOC101859013</name>
</gene>
<keyword evidence="1" id="KW-0732">Signal</keyword>
<keyword evidence="2" id="KW-1185">Reference proteome</keyword>
<proteinExistence type="predicted"/>
<reference evidence="3" key="1">
    <citation type="submission" date="2025-08" db="UniProtKB">
        <authorList>
            <consortium name="RefSeq"/>
        </authorList>
    </citation>
    <scope>IDENTIFICATION</scope>
</reference>
<dbReference type="Proteomes" id="UP000694888">
    <property type="component" value="Unplaced"/>
</dbReference>